<name>A0A8S5RED2_9VIRU</name>
<organism evidence="1">
    <name type="scientific">virus sp. ctkyY8</name>
    <dbReference type="NCBI Taxonomy" id="2827995"/>
    <lineage>
        <taxon>Viruses</taxon>
    </lineage>
</organism>
<dbReference type="EMBL" id="BK059095">
    <property type="protein sequence ID" value="DAE29515.1"/>
    <property type="molecule type" value="Genomic_DNA"/>
</dbReference>
<accession>A0A8S5RED2</accession>
<sequence>MNFSNRNCRKIMSNYAVDFFFAYWQKSNLKP</sequence>
<evidence type="ECO:0000313" key="1">
    <source>
        <dbReference type="EMBL" id="DAE29515.1"/>
    </source>
</evidence>
<proteinExistence type="predicted"/>
<reference evidence="1" key="1">
    <citation type="journal article" date="2021" name="Proc. Natl. Acad. Sci. U.S.A.">
        <title>A Catalog of Tens of Thousands of Viruses from Human Metagenomes Reveals Hidden Associations with Chronic Diseases.</title>
        <authorList>
            <person name="Tisza M.J."/>
            <person name="Buck C.B."/>
        </authorList>
    </citation>
    <scope>NUCLEOTIDE SEQUENCE</scope>
    <source>
        <strain evidence="1">CtkyY8</strain>
    </source>
</reference>
<protein>
    <submittedName>
        <fullName evidence="1">Uncharacterized protein</fullName>
    </submittedName>
</protein>